<dbReference type="GO" id="GO:0030288">
    <property type="term" value="C:outer membrane-bounded periplasmic space"/>
    <property type="evidence" value="ECO:0007669"/>
    <property type="project" value="TreeGrafter"/>
</dbReference>
<dbReference type="PANTHER" id="PTHR30036:SF1">
    <property type="entry name" value="D-XYLOSE-BINDING PERIPLASMIC PROTEIN"/>
    <property type="match status" value="1"/>
</dbReference>
<dbReference type="EMBL" id="CP042582">
    <property type="protein sequence ID" value="QEX22751.1"/>
    <property type="molecule type" value="Genomic_DNA"/>
</dbReference>
<feature type="domain" description="Periplasmic binding protein" evidence="5">
    <location>
        <begin position="70"/>
        <end position="329"/>
    </location>
</feature>
<dbReference type="AlphaFoldDB" id="A0A5J6MZH7"/>
<evidence type="ECO:0000256" key="1">
    <source>
        <dbReference type="ARBA" id="ARBA00004418"/>
    </source>
</evidence>
<dbReference type="PANTHER" id="PTHR30036">
    <property type="entry name" value="D-XYLOSE-BINDING PERIPLASMIC PROTEIN"/>
    <property type="match status" value="1"/>
</dbReference>
<evidence type="ECO:0000259" key="5">
    <source>
        <dbReference type="Pfam" id="PF13407"/>
    </source>
</evidence>
<evidence type="ECO:0000256" key="3">
    <source>
        <dbReference type="ARBA" id="ARBA00022729"/>
    </source>
</evidence>
<evidence type="ECO:0000313" key="6">
    <source>
        <dbReference type="EMBL" id="QEX22751.1"/>
    </source>
</evidence>
<evidence type="ECO:0000313" key="7">
    <source>
        <dbReference type="Proteomes" id="UP000325797"/>
    </source>
</evidence>
<gene>
    <name evidence="6" type="ORF">FRZ61_26830</name>
</gene>
<dbReference type="CDD" id="cd06300">
    <property type="entry name" value="PBP1_ABC_sugar_binding-like"/>
    <property type="match status" value="1"/>
</dbReference>
<dbReference type="InterPro" id="IPR028082">
    <property type="entry name" value="Peripla_BP_I"/>
</dbReference>
<dbReference type="InterPro" id="IPR025997">
    <property type="entry name" value="SBP_2_dom"/>
</dbReference>
<dbReference type="InterPro" id="IPR050555">
    <property type="entry name" value="Bact_Solute-Bind_Prot2"/>
</dbReference>
<reference evidence="6 7" key="1">
    <citation type="submission" date="2019-08" db="EMBL/GenBank/DDBJ databases">
        <title>Hyperibacter terrae gen. nov., sp. nov. and Hyperibacter viscosus sp. nov., two new members in the family Rhodospirillaceae isolated from the rhizosphere of Hypericum perforatum.</title>
        <authorList>
            <person name="Noviana Z."/>
        </authorList>
    </citation>
    <scope>NUCLEOTIDE SEQUENCE [LARGE SCALE GENOMIC DNA]</scope>
    <source>
        <strain evidence="6 7">R5959</strain>
    </source>
</reference>
<feature type="signal peptide" evidence="4">
    <location>
        <begin position="1"/>
        <end position="29"/>
    </location>
</feature>
<keyword evidence="7" id="KW-1185">Reference proteome</keyword>
<feature type="chain" id="PRO_5023900249" description="Periplasmic binding protein domain-containing protein" evidence="4">
    <location>
        <begin position="30"/>
        <end position="394"/>
    </location>
</feature>
<protein>
    <recommendedName>
        <fullName evidence="5">Periplasmic binding protein domain-containing protein</fullName>
    </recommendedName>
</protein>
<proteinExistence type="inferred from homology"/>
<dbReference type="Pfam" id="PF13407">
    <property type="entry name" value="Peripla_BP_4"/>
    <property type="match status" value="1"/>
</dbReference>
<name>A0A5J6MZH7_9PROT</name>
<keyword evidence="3 4" id="KW-0732">Signal</keyword>
<dbReference type="GO" id="GO:0030246">
    <property type="term" value="F:carbohydrate binding"/>
    <property type="evidence" value="ECO:0007669"/>
    <property type="project" value="TreeGrafter"/>
</dbReference>
<evidence type="ECO:0000256" key="2">
    <source>
        <dbReference type="ARBA" id="ARBA00007639"/>
    </source>
</evidence>
<sequence>MGGLMMRVALKCIAAGTAMMLLSAGMAAAAGLDELLPEHQKAYEGLDKNQPTGASLLRDFKPRHGPPWTIGYASSYAGNTWRAASMDRLMKVLLPQAQQAGLIKDVIVKQSDLKDAVQIQQMRQLVDQGVDAIFLCCSNVTALNQTIKYAYDKGVPVFSYSGYVTAPEAISVSANYVDGGYQIAKAIAEKIKGKGNVLLVSGIAGLASSDSFDSGAKKALAEYPGIKLIGTVQGQWTDQVAQVEVQKFLATHPEQLDAIVLQSPSENGVLQALLQSGRPMVPISIAGEAGATCYWRQHPDWVDAGFYVWPPGDELYIVWNMMLRTLQGQGPKIQSVIRPVLKFTYDDVKAALPEDCKIDDPNWIEPPAEAWFPKALADDMVLRPADPMTWKSAN</sequence>
<accession>A0A5J6MZH7</accession>
<organism evidence="6 7">
    <name type="scientific">Hypericibacter adhaerens</name>
    <dbReference type="NCBI Taxonomy" id="2602016"/>
    <lineage>
        <taxon>Bacteria</taxon>
        <taxon>Pseudomonadati</taxon>
        <taxon>Pseudomonadota</taxon>
        <taxon>Alphaproteobacteria</taxon>
        <taxon>Rhodospirillales</taxon>
        <taxon>Dongiaceae</taxon>
        <taxon>Hypericibacter</taxon>
    </lineage>
</organism>
<dbReference type="Proteomes" id="UP000325797">
    <property type="component" value="Chromosome"/>
</dbReference>
<comment type="subcellular location">
    <subcellularLocation>
        <location evidence="1">Periplasm</location>
    </subcellularLocation>
</comment>
<dbReference type="Gene3D" id="3.40.50.2300">
    <property type="match status" value="2"/>
</dbReference>
<dbReference type="SUPFAM" id="SSF53822">
    <property type="entry name" value="Periplasmic binding protein-like I"/>
    <property type="match status" value="1"/>
</dbReference>
<comment type="similarity">
    <text evidence="2">Belongs to the bacterial solute-binding protein 2 family.</text>
</comment>
<dbReference type="KEGG" id="hadh:FRZ61_26830"/>
<evidence type="ECO:0000256" key="4">
    <source>
        <dbReference type="SAM" id="SignalP"/>
    </source>
</evidence>